<name>A0A7S2VZK5_9STRA</name>
<evidence type="ECO:0000256" key="4">
    <source>
        <dbReference type="ARBA" id="ARBA00023242"/>
    </source>
</evidence>
<comment type="subcellular location">
    <subcellularLocation>
        <location evidence="6">Cytoplasm</location>
    </subcellularLocation>
    <subcellularLocation>
        <location evidence="6">Nucleus</location>
    </subcellularLocation>
</comment>
<evidence type="ECO:0000256" key="2">
    <source>
        <dbReference type="ARBA" id="ARBA00022490"/>
    </source>
</evidence>
<reference evidence="8" key="1">
    <citation type="submission" date="2021-01" db="EMBL/GenBank/DDBJ databases">
        <authorList>
            <person name="Corre E."/>
            <person name="Pelletier E."/>
            <person name="Niang G."/>
            <person name="Scheremetjew M."/>
            <person name="Finn R."/>
            <person name="Kale V."/>
            <person name="Holt S."/>
            <person name="Cochrane G."/>
            <person name="Meng A."/>
            <person name="Brown T."/>
            <person name="Cohen L."/>
        </authorList>
    </citation>
    <scope>NUCLEOTIDE SEQUENCE</scope>
    <source>
        <strain evidence="8">CCMP1452</strain>
    </source>
</reference>
<keyword evidence="2 6" id="KW-0963">Cytoplasm</keyword>
<organism evidence="8">
    <name type="scientific">Eucampia antarctica</name>
    <dbReference type="NCBI Taxonomy" id="49252"/>
    <lineage>
        <taxon>Eukaryota</taxon>
        <taxon>Sar</taxon>
        <taxon>Stramenopiles</taxon>
        <taxon>Ochrophyta</taxon>
        <taxon>Bacillariophyta</taxon>
        <taxon>Mediophyceae</taxon>
        <taxon>Biddulphiophycidae</taxon>
        <taxon>Hemiaulales</taxon>
        <taxon>Hemiaulaceae</taxon>
        <taxon>Eucampia</taxon>
    </lineage>
</organism>
<dbReference type="PROSITE" id="PS00388">
    <property type="entry name" value="PROTEASOME_ALPHA_1"/>
    <property type="match status" value="1"/>
</dbReference>
<dbReference type="InterPro" id="IPR016050">
    <property type="entry name" value="Proteasome_bsu_CS"/>
</dbReference>
<keyword evidence="4 6" id="KW-0539">Nucleus</keyword>
<evidence type="ECO:0000313" key="8">
    <source>
        <dbReference type="EMBL" id="CAD9658583.1"/>
    </source>
</evidence>
<dbReference type="AlphaFoldDB" id="A0A7S2VZK5"/>
<evidence type="ECO:0000256" key="1">
    <source>
        <dbReference type="ARBA" id="ARBA00002000"/>
    </source>
</evidence>
<dbReference type="Pfam" id="PF10584">
    <property type="entry name" value="Proteasome_A_N"/>
    <property type="match status" value="1"/>
</dbReference>
<dbReference type="PANTHER" id="PTHR11599">
    <property type="entry name" value="PROTEASOME SUBUNIT ALPHA/BETA"/>
    <property type="match status" value="1"/>
</dbReference>
<proteinExistence type="inferred from homology"/>
<dbReference type="SMART" id="SM00948">
    <property type="entry name" value="Proteasome_A_N"/>
    <property type="match status" value="1"/>
</dbReference>
<dbReference type="Gene3D" id="3.60.20.10">
    <property type="entry name" value="Glutamine Phosphoribosylpyrophosphate, subunit 1, domain 1"/>
    <property type="match status" value="1"/>
</dbReference>
<comment type="subunit">
    <text evidence="6">The 26S proteasome consists of a 20S proteasome core and two 19S regulatory subunits.</text>
</comment>
<dbReference type="GO" id="GO:0005634">
    <property type="term" value="C:nucleus"/>
    <property type="evidence" value="ECO:0007669"/>
    <property type="project" value="UniProtKB-SubCell"/>
</dbReference>
<dbReference type="FunFam" id="3.60.20.10:FF:000031">
    <property type="entry name" value="Proteasome subunit alpha type"/>
    <property type="match status" value="1"/>
</dbReference>
<dbReference type="PROSITE" id="PS00854">
    <property type="entry name" value="PROTEASOME_BETA_1"/>
    <property type="match status" value="1"/>
</dbReference>
<feature type="domain" description="Proteasome alpha-type subunits" evidence="7">
    <location>
        <begin position="5"/>
        <end position="27"/>
    </location>
</feature>
<dbReference type="InterPro" id="IPR050115">
    <property type="entry name" value="Proteasome_alpha"/>
</dbReference>
<evidence type="ECO:0000256" key="6">
    <source>
        <dbReference type="RuleBase" id="RU000551"/>
    </source>
</evidence>
<evidence type="ECO:0000256" key="5">
    <source>
        <dbReference type="PROSITE-ProRule" id="PRU00808"/>
    </source>
</evidence>
<gene>
    <name evidence="8" type="ORF">EANT1437_LOCUS2385</name>
</gene>
<dbReference type="EMBL" id="HBHI01004747">
    <property type="protein sequence ID" value="CAD9658583.1"/>
    <property type="molecule type" value="Transcribed_RNA"/>
</dbReference>
<comment type="function">
    <text evidence="1">The proteasome is a multicatalytic proteinase complex which is characterized by its ability to cleave peptides with Arg, Phe, Tyr, Leu, and Glu adjacent to the leaving group at neutral or slightly basic pH. The proteasome has an ATP-dependent proteolytic activity.</text>
</comment>
<dbReference type="InterPro" id="IPR001353">
    <property type="entry name" value="Proteasome_sua/b"/>
</dbReference>
<dbReference type="PROSITE" id="PS51475">
    <property type="entry name" value="PROTEASOME_ALPHA_2"/>
    <property type="match status" value="1"/>
</dbReference>
<dbReference type="GO" id="GO:0006511">
    <property type="term" value="P:ubiquitin-dependent protein catabolic process"/>
    <property type="evidence" value="ECO:0007669"/>
    <property type="project" value="InterPro"/>
</dbReference>
<dbReference type="InterPro" id="IPR000426">
    <property type="entry name" value="Proteasome_asu_N"/>
</dbReference>
<accession>A0A7S2VZK5</accession>
<evidence type="ECO:0000259" key="7">
    <source>
        <dbReference type="PROSITE" id="PS00388"/>
    </source>
</evidence>
<evidence type="ECO:0000256" key="3">
    <source>
        <dbReference type="ARBA" id="ARBA00022942"/>
    </source>
</evidence>
<keyword evidence="3 5" id="KW-0647">Proteasome</keyword>
<dbReference type="Pfam" id="PF00227">
    <property type="entry name" value="Proteasome"/>
    <property type="match status" value="1"/>
</dbReference>
<dbReference type="InterPro" id="IPR023332">
    <property type="entry name" value="Proteasome_alpha-type"/>
</dbReference>
<comment type="similarity">
    <text evidence="5 6">Belongs to the peptidase T1A family.</text>
</comment>
<dbReference type="InterPro" id="IPR029055">
    <property type="entry name" value="Ntn_hydrolases_N"/>
</dbReference>
<dbReference type="SUPFAM" id="SSF56235">
    <property type="entry name" value="N-terminal nucleophile aminohydrolases (Ntn hydrolases)"/>
    <property type="match status" value="1"/>
</dbReference>
<dbReference type="GO" id="GO:0005737">
    <property type="term" value="C:cytoplasm"/>
    <property type="evidence" value="ECO:0007669"/>
    <property type="project" value="UniProtKB-SubCell"/>
</dbReference>
<protein>
    <recommendedName>
        <fullName evidence="6">Proteasome subunit alpha type</fullName>
    </recommendedName>
</protein>
<dbReference type="GO" id="GO:0019773">
    <property type="term" value="C:proteasome core complex, alpha-subunit complex"/>
    <property type="evidence" value="ECO:0007669"/>
    <property type="project" value="UniProtKB-UniRule"/>
</dbReference>
<sequence>MARRYDSSTTTFSPEGRLHQVEYAIEAINNAGTCVGILAKDGIVMASERRITSGLLAPAKSSEKTYKLCQHAACTVAGLTADANILIDQARRRAGQYQHQYDEHIPIELLVEHVCNYKQAYTQYGGLRPYGVAFLFAGYDSHHGFQLYQSDPSGNYSGWKATVIGATNQTGKSLLKNEYGASKDGEEMKTGEDDEVSMPDVSEALRLAVKVLNKTMDATASSSDKMELFTMSLDESGQCVHKILNAEETQKVIDEVDKETSTAGDS</sequence>